<dbReference type="SUPFAM" id="SSF55486">
    <property type="entry name" value="Metalloproteases ('zincins'), catalytic domain"/>
    <property type="match status" value="1"/>
</dbReference>
<name>A0AAD4T2K1_9MAGN</name>
<keyword evidence="3 6" id="KW-0378">Hydrolase</keyword>
<reference evidence="9" key="1">
    <citation type="submission" date="2022-04" db="EMBL/GenBank/DDBJ databases">
        <title>A functionally conserved STORR gene fusion in Papaver species that diverged 16.8 million years ago.</title>
        <authorList>
            <person name="Catania T."/>
        </authorList>
    </citation>
    <scope>NUCLEOTIDE SEQUENCE</scope>
    <source>
        <strain evidence="9">S-188037</strain>
    </source>
</reference>
<dbReference type="GO" id="GO:0046872">
    <property type="term" value="F:metal ion binding"/>
    <property type="evidence" value="ECO:0007669"/>
    <property type="project" value="UniProtKB-UniRule"/>
</dbReference>
<accession>A0AAD4T2K1</accession>
<evidence type="ECO:0000256" key="4">
    <source>
        <dbReference type="ARBA" id="ARBA00022833"/>
    </source>
</evidence>
<evidence type="ECO:0000256" key="6">
    <source>
        <dbReference type="RuleBase" id="RU003435"/>
    </source>
</evidence>
<dbReference type="EMBL" id="JAJJMB010006856">
    <property type="protein sequence ID" value="KAI3933348.1"/>
    <property type="molecule type" value="Genomic_DNA"/>
</dbReference>
<feature type="domain" description="Peptidase M3A/M3B catalytic" evidence="8">
    <location>
        <begin position="2"/>
        <end position="54"/>
    </location>
</feature>
<protein>
    <recommendedName>
        <fullName evidence="8">Peptidase M3A/M3B catalytic domain-containing protein</fullName>
    </recommendedName>
</protein>
<evidence type="ECO:0000256" key="2">
    <source>
        <dbReference type="ARBA" id="ARBA00022723"/>
    </source>
</evidence>
<keyword evidence="1 6" id="KW-0645">Protease</keyword>
<keyword evidence="10" id="KW-1185">Reference proteome</keyword>
<comment type="cofactor">
    <cofactor evidence="6">
        <name>Zn(2+)</name>
        <dbReference type="ChEBI" id="CHEBI:29105"/>
    </cofactor>
    <text evidence="6">Binds 1 zinc ion.</text>
</comment>
<comment type="caution">
    <text evidence="9">The sequence shown here is derived from an EMBL/GenBank/DDBJ whole genome shotgun (WGS) entry which is preliminary data.</text>
</comment>
<dbReference type="InterPro" id="IPR045090">
    <property type="entry name" value="Pept_M3A_M3B"/>
</dbReference>
<evidence type="ECO:0000256" key="5">
    <source>
        <dbReference type="ARBA" id="ARBA00023049"/>
    </source>
</evidence>
<evidence type="ECO:0000259" key="8">
    <source>
        <dbReference type="Pfam" id="PF01432"/>
    </source>
</evidence>
<dbReference type="Gene3D" id="1.10.1370.40">
    <property type="match status" value="1"/>
</dbReference>
<proteinExistence type="inferred from homology"/>
<dbReference type="PANTHER" id="PTHR11804:SF83">
    <property type="entry name" value="LD37516P"/>
    <property type="match status" value="1"/>
</dbReference>
<organism evidence="9 10">
    <name type="scientific">Papaver atlanticum</name>
    <dbReference type="NCBI Taxonomy" id="357466"/>
    <lineage>
        <taxon>Eukaryota</taxon>
        <taxon>Viridiplantae</taxon>
        <taxon>Streptophyta</taxon>
        <taxon>Embryophyta</taxon>
        <taxon>Tracheophyta</taxon>
        <taxon>Spermatophyta</taxon>
        <taxon>Magnoliopsida</taxon>
        <taxon>Ranunculales</taxon>
        <taxon>Papaveraceae</taxon>
        <taxon>Papaveroideae</taxon>
        <taxon>Papaver</taxon>
    </lineage>
</organism>
<evidence type="ECO:0000313" key="9">
    <source>
        <dbReference type="EMBL" id="KAI3933348.1"/>
    </source>
</evidence>
<keyword evidence="5 6" id="KW-0482">Metalloprotease</keyword>
<dbReference type="Pfam" id="PF01432">
    <property type="entry name" value="Peptidase_M3"/>
    <property type="match status" value="1"/>
</dbReference>
<keyword evidence="2 6" id="KW-0479">Metal-binding</keyword>
<evidence type="ECO:0000256" key="3">
    <source>
        <dbReference type="ARBA" id="ARBA00022801"/>
    </source>
</evidence>
<dbReference type="GO" id="GO:0006518">
    <property type="term" value="P:peptide metabolic process"/>
    <property type="evidence" value="ECO:0007669"/>
    <property type="project" value="TreeGrafter"/>
</dbReference>
<dbReference type="Proteomes" id="UP001202328">
    <property type="component" value="Unassembled WGS sequence"/>
</dbReference>
<feature type="compositionally biased region" description="Acidic residues" evidence="7">
    <location>
        <begin position="219"/>
        <end position="228"/>
    </location>
</feature>
<evidence type="ECO:0000256" key="7">
    <source>
        <dbReference type="SAM" id="MobiDB-lite"/>
    </source>
</evidence>
<gene>
    <name evidence="9" type="ORF">MKW98_006707</name>
</gene>
<dbReference type="InterPro" id="IPR001567">
    <property type="entry name" value="Pept_M3A_M3B_dom"/>
</dbReference>
<dbReference type="AlphaFoldDB" id="A0AAD4T2K1"/>
<comment type="similarity">
    <text evidence="6">Belongs to the peptidase M3 family.</text>
</comment>
<keyword evidence="4 6" id="KW-0862">Zinc</keyword>
<evidence type="ECO:0000256" key="1">
    <source>
        <dbReference type="ARBA" id="ARBA00022670"/>
    </source>
</evidence>
<dbReference type="PANTHER" id="PTHR11804">
    <property type="entry name" value="PROTEASE M3 THIMET OLIGOPEPTIDASE-RELATED"/>
    <property type="match status" value="1"/>
</dbReference>
<feature type="region of interest" description="Disordered" evidence="7">
    <location>
        <begin position="185"/>
        <end position="240"/>
    </location>
</feature>
<dbReference type="GO" id="GO:0006508">
    <property type="term" value="P:proteolysis"/>
    <property type="evidence" value="ECO:0007669"/>
    <property type="project" value="UniProtKB-KW"/>
</dbReference>
<dbReference type="GO" id="GO:0004222">
    <property type="term" value="F:metalloendopeptidase activity"/>
    <property type="evidence" value="ECO:0007669"/>
    <property type="project" value="InterPro"/>
</dbReference>
<sequence length="240" mass="27504">MTHEFGHALQHMLTTEDEGLVFGIGGIEWDAVELPSQFMENWCLQRDSLMSLGHRAFARYHLQVQTWSFMVVTFLSHLCRTLHLNCAVSIKKNTRRRRRYMYMNGDCFVSKTFLRDGFDENAGAIDHEVRGSLALPIINHEDQSCRVVLELVIVKEKPNLILSLIMFVTLFRKLDKLSPEDQRFPRRTNAATSGQLRKPCRGCCSKESPAPAAKKMEESSDDSSDESDSKDLNVLMQKFD</sequence>
<evidence type="ECO:0000313" key="10">
    <source>
        <dbReference type="Proteomes" id="UP001202328"/>
    </source>
</evidence>